<evidence type="ECO:0000256" key="11">
    <source>
        <dbReference type="ARBA" id="ARBA00023049"/>
    </source>
</evidence>
<dbReference type="InterPro" id="IPR027268">
    <property type="entry name" value="Peptidase_M4/M1_CTD_sf"/>
</dbReference>
<keyword evidence="8" id="KW-0479">Metal-binding</keyword>
<dbReference type="PRINTS" id="PR00756">
    <property type="entry name" value="ALADIPTASE"/>
</dbReference>
<comment type="cofactor">
    <cofactor evidence="2">
        <name>Zn(2+)</name>
        <dbReference type="ChEBI" id="CHEBI:29105"/>
    </cofactor>
</comment>
<dbReference type="OrthoDB" id="100605at2"/>
<dbReference type="Pfam" id="PF01433">
    <property type="entry name" value="Peptidase_M1"/>
    <property type="match status" value="1"/>
</dbReference>
<evidence type="ECO:0000313" key="14">
    <source>
        <dbReference type="EMBL" id="SHO61268.1"/>
    </source>
</evidence>
<evidence type="ECO:0000256" key="6">
    <source>
        <dbReference type="ARBA" id="ARBA00022438"/>
    </source>
</evidence>
<evidence type="ECO:0000256" key="10">
    <source>
        <dbReference type="ARBA" id="ARBA00022833"/>
    </source>
</evidence>
<dbReference type="GO" id="GO:0006508">
    <property type="term" value="P:proteolysis"/>
    <property type="evidence" value="ECO:0007669"/>
    <property type="project" value="UniProtKB-KW"/>
</dbReference>
<dbReference type="Gene3D" id="2.60.40.1730">
    <property type="entry name" value="tricorn interacting facor f3 domain"/>
    <property type="match status" value="1"/>
</dbReference>
<comment type="similarity">
    <text evidence="3">Belongs to the peptidase M1 family.</text>
</comment>
<evidence type="ECO:0000256" key="1">
    <source>
        <dbReference type="ARBA" id="ARBA00000098"/>
    </source>
</evidence>
<dbReference type="InterPro" id="IPR042097">
    <property type="entry name" value="Aminopeptidase_N-like_N_sf"/>
</dbReference>
<dbReference type="Pfam" id="PF17900">
    <property type="entry name" value="Peptidase_M1_N"/>
    <property type="match status" value="1"/>
</dbReference>
<gene>
    <name evidence="14" type="ORF">SAMN04488108_1226</name>
</gene>
<dbReference type="GO" id="GO:0043171">
    <property type="term" value="P:peptide catabolic process"/>
    <property type="evidence" value="ECO:0007669"/>
    <property type="project" value="TreeGrafter"/>
</dbReference>
<reference evidence="14" key="1">
    <citation type="submission" date="2016-12" db="EMBL/GenBank/DDBJ databases">
        <authorList>
            <person name="Song W.-J."/>
            <person name="Kurnit D.M."/>
        </authorList>
    </citation>
    <scope>NUCLEOTIDE SEQUENCE [LARGE SCALE GENOMIC DNA]</scope>
    <source>
        <strain evidence="14">DSM 25035</strain>
    </source>
</reference>
<dbReference type="SUPFAM" id="SSF63737">
    <property type="entry name" value="Leukotriene A4 hydrolase N-terminal domain"/>
    <property type="match status" value="1"/>
</dbReference>
<evidence type="ECO:0000256" key="7">
    <source>
        <dbReference type="ARBA" id="ARBA00022670"/>
    </source>
</evidence>
<proteinExistence type="inferred from homology"/>
<dbReference type="GO" id="GO:0016020">
    <property type="term" value="C:membrane"/>
    <property type="evidence" value="ECO:0007669"/>
    <property type="project" value="TreeGrafter"/>
</dbReference>
<protein>
    <recommendedName>
        <fullName evidence="5">Aminopeptidase N</fullName>
        <ecNumber evidence="4">3.4.11.2</ecNumber>
    </recommendedName>
</protein>
<keyword evidence="15" id="KW-1185">Reference proteome</keyword>
<dbReference type="CDD" id="cd09602">
    <property type="entry name" value="M1_APN"/>
    <property type="match status" value="1"/>
</dbReference>
<dbReference type="STRING" id="1073327.SAMN04488108_1226"/>
<evidence type="ECO:0000259" key="13">
    <source>
        <dbReference type="Pfam" id="PF17900"/>
    </source>
</evidence>
<dbReference type="InterPro" id="IPR050344">
    <property type="entry name" value="Peptidase_M1_aminopeptidases"/>
</dbReference>
<evidence type="ECO:0000256" key="3">
    <source>
        <dbReference type="ARBA" id="ARBA00010136"/>
    </source>
</evidence>
<evidence type="ECO:0000259" key="12">
    <source>
        <dbReference type="Pfam" id="PF01433"/>
    </source>
</evidence>
<organism evidence="14 15">
    <name type="scientific">Algoriphagus zhangzhouensis</name>
    <dbReference type="NCBI Taxonomy" id="1073327"/>
    <lineage>
        <taxon>Bacteria</taxon>
        <taxon>Pseudomonadati</taxon>
        <taxon>Bacteroidota</taxon>
        <taxon>Cytophagia</taxon>
        <taxon>Cytophagales</taxon>
        <taxon>Cyclobacteriaceae</taxon>
        <taxon>Algoriphagus</taxon>
    </lineage>
</organism>
<dbReference type="Gene3D" id="1.10.390.10">
    <property type="entry name" value="Neutral Protease Domain 2"/>
    <property type="match status" value="1"/>
</dbReference>
<evidence type="ECO:0000256" key="2">
    <source>
        <dbReference type="ARBA" id="ARBA00001947"/>
    </source>
</evidence>
<keyword evidence="10" id="KW-0862">Zinc</keyword>
<dbReference type="AlphaFoldDB" id="A0A1M7Z8M3"/>
<dbReference type="GO" id="GO:0042277">
    <property type="term" value="F:peptide binding"/>
    <property type="evidence" value="ECO:0007669"/>
    <property type="project" value="TreeGrafter"/>
</dbReference>
<dbReference type="EC" id="3.4.11.2" evidence="4"/>
<sequence length="853" mass="97920">MRKTTLSIFLAISLFGCAKKLDDSHFLDAGISIQLADFRKEQISDIHYQLDFSLPEKLEDPIPSNLNLELNLSRIDQPLILDFNEKSSHLLSLKVNGMDSEIHHEQEHLIISSDLLKEGANQIEIEFLAGELSLNRNQDFLYTLLVPDRASTLFPCFDQPNLKANYSLTLTTPEDWKVLAGGPEISQENKGEFTKHIFAKSDLMSTYLFSFVAGKFDEAINTETLPQKVLYRETNADKIEESIPEQFKLHQQAVNFLESYTDYPFPFQKIDFATIPIFQYGGMEHVGAIQYRESALFYDENATESELLGRAKLIGHETAHMWFGDLVTMRWFNDVWMKEVFANFMAGKIVNPNFPNINHVLLFLTSNYPSAYAEDRTWGTNPIRQELANLKNAGSLYGNIIYSKAPIMMRQLETTIGEEAFQKGIQEYIRDLANTNADWNDLVTRLDKQSKIDLKKWSEVWVNQSSRPIFEENLQVDENGKITEFSIKQTAEDGTGKIWPQLFEITFLYPEGSKSFAIDIQDQTLEIKEAIGMDQPLAILYNSNGMGYGVFPINEKSIDQLTQFDGEVGRAQTIINLYENTLAGKLSPEKALESFLPALEREENEILFRLISGYTSSIFWDFLNEDQRETMLPVLEKSIWDQLQTTKSANIKKGLYSLYSGIAYNSTGLKKLYQIWDEKLAIPNLKLNQDDYTGLAMKLALFGHPDSETILEKERAKLENPDKIKRFDFLLPSLSQDASVRDSLFVSFKDAKNREKESWVLTACDYINHPLRQAESIKHVPLALDLIQEIQLTGDIFFPKRWAVSTFGQYQDPRAWKEVQAYLERHPELDRNLKNKILQASDNLRRAQDIIKN</sequence>
<evidence type="ECO:0000256" key="4">
    <source>
        <dbReference type="ARBA" id="ARBA00012564"/>
    </source>
</evidence>
<evidence type="ECO:0000256" key="9">
    <source>
        <dbReference type="ARBA" id="ARBA00022801"/>
    </source>
</evidence>
<dbReference type="SUPFAM" id="SSF55486">
    <property type="entry name" value="Metalloproteases ('zincins'), catalytic domain"/>
    <property type="match status" value="1"/>
</dbReference>
<dbReference type="PANTHER" id="PTHR11533">
    <property type="entry name" value="PROTEASE M1 ZINC METALLOPROTEASE"/>
    <property type="match status" value="1"/>
</dbReference>
<keyword evidence="11" id="KW-0482">Metalloprotease</keyword>
<accession>A0A1M7Z8M3</accession>
<evidence type="ECO:0000313" key="15">
    <source>
        <dbReference type="Proteomes" id="UP000184609"/>
    </source>
</evidence>
<dbReference type="InterPro" id="IPR014782">
    <property type="entry name" value="Peptidase_M1_dom"/>
</dbReference>
<dbReference type="PROSITE" id="PS51257">
    <property type="entry name" value="PROKAR_LIPOPROTEIN"/>
    <property type="match status" value="1"/>
</dbReference>
<dbReference type="Proteomes" id="UP000184609">
    <property type="component" value="Unassembled WGS sequence"/>
</dbReference>
<dbReference type="GO" id="GO:0005615">
    <property type="term" value="C:extracellular space"/>
    <property type="evidence" value="ECO:0007669"/>
    <property type="project" value="TreeGrafter"/>
</dbReference>
<dbReference type="GO" id="GO:0008270">
    <property type="term" value="F:zinc ion binding"/>
    <property type="evidence" value="ECO:0007669"/>
    <property type="project" value="InterPro"/>
</dbReference>
<name>A0A1M7Z8M3_9BACT</name>
<dbReference type="GO" id="GO:0016285">
    <property type="term" value="F:alanyl aminopeptidase activity"/>
    <property type="evidence" value="ECO:0007669"/>
    <property type="project" value="UniProtKB-EC"/>
</dbReference>
<dbReference type="PANTHER" id="PTHR11533:SF174">
    <property type="entry name" value="PUROMYCIN-SENSITIVE AMINOPEPTIDASE-RELATED"/>
    <property type="match status" value="1"/>
</dbReference>
<dbReference type="InterPro" id="IPR001930">
    <property type="entry name" value="Peptidase_M1"/>
</dbReference>
<evidence type="ECO:0000256" key="8">
    <source>
        <dbReference type="ARBA" id="ARBA00022723"/>
    </source>
</evidence>
<dbReference type="InterPro" id="IPR045357">
    <property type="entry name" value="Aminopeptidase_N-like_N"/>
</dbReference>
<keyword evidence="6 14" id="KW-0031">Aminopeptidase</keyword>
<dbReference type="GO" id="GO:0070006">
    <property type="term" value="F:metalloaminopeptidase activity"/>
    <property type="evidence" value="ECO:0007669"/>
    <property type="project" value="TreeGrafter"/>
</dbReference>
<keyword evidence="7" id="KW-0645">Protease</keyword>
<keyword evidence="9" id="KW-0378">Hydrolase</keyword>
<feature type="domain" description="Peptidase M1 membrane alanine aminopeptidase" evidence="12">
    <location>
        <begin position="248"/>
        <end position="461"/>
    </location>
</feature>
<feature type="domain" description="Aminopeptidase N-like N-terminal" evidence="13">
    <location>
        <begin position="138"/>
        <end position="208"/>
    </location>
</feature>
<comment type="catalytic activity">
    <reaction evidence="1">
        <text>Release of an N-terminal amino acid, Xaa-|-Yaa- from a peptide, amide or arylamide. Xaa is preferably Ala, but may be most amino acids including Pro (slow action). When a terminal hydrophobic residue is followed by a prolyl residue, the two may be released as an intact Xaa-Pro dipeptide.</text>
        <dbReference type="EC" id="3.4.11.2"/>
    </reaction>
</comment>
<dbReference type="EMBL" id="FRXN01000002">
    <property type="protein sequence ID" value="SHO61268.1"/>
    <property type="molecule type" value="Genomic_DNA"/>
</dbReference>
<evidence type="ECO:0000256" key="5">
    <source>
        <dbReference type="ARBA" id="ARBA00015611"/>
    </source>
</evidence>
<dbReference type="GO" id="GO:0005737">
    <property type="term" value="C:cytoplasm"/>
    <property type="evidence" value="ECO:0007669"/>
    <property type="project" value="TreeGrafter"/>
</dbReference>
<dbReference type="RefSeq" id="WP_073570912.1">
    <property type="nucleotide sequence ID" value="NZ_FRXN01000002.1"/>
</dbReference>